<evidence type="ECO:0000313" key="6">
    <source>
        <dbReference type="Proteomes" id="UP000585681"/>
    </source>
</evidence>
<dbReference type="Gene3D" id="3.40.50.720">
    <property type="entry name" value="NAD(P)-binding Rossmann-like Domain"/>
    <property type="match status" value="1"/>
</dbReference>
<accession>A0A840CFA2</accession>
<dbReference type="InterPro" id="IPR002347">
    <property type="entry name" value="SDR_fam"/>
</dbReference>
<comment type="caution">
    <text evidence="5">The sequence shown here is derived from an EMBL/GenBank/DDBJ whole genome shotgun (WGS) entry which is preliminary data.</text>
</comment>
<dbReference type="EMBL" id="JACIEQ010000003">
    <property type="protein sequence ID" value="MBB4022792.1"/>
    <property type="molecule type" value="Genomic_DNA"/>
</dbReference>
<organism evidence="5 6">
    <name type="scientific">Actibacterium naphthalenivorans</name>
    <dbReference type="NCBI Taxonomy" id="1614693"/>
    <lineage>
        <taxon>Bacteria</taxon>
        <taxon>Pseudomonadati</taxon>
        <taxon>Pseudomonadota</taxon>
        <taxon>Alphaproteobacteria</taxon>
        <taxon>Rhodobacterales</taxon>
        <taxon>Roseobacteraceae</taxon>
        <taxon>Actibacterium</taxon>
    </lineage>
</organism>
<evidence type="ECO:0000313" key="5">
    <source>
        <dbReference type="EMBL" id="MBB4022792.1"/>
    </source>
</evidence>
<dbReference type="Pfam" id="PF13561">
    <property type="entry name" value="adh_short_C2"/>
    <property type="match status" value="1"/>
</dbReference>
<reference evidence="5" key="1">
    <citation type="submission" date="2020-08" db="EMBL/GenBank/DDBJ databases">
        <title>Genomic Encyclopedia of Type Strains, Phase IV (KMG-IV): sequencing the most valuable type-strain genomes for metagenomic binning, comparative biology and taxonomic classification.</title>
        <authorList>
            <person name="Goeker M."/>
        </authorList>
    </citation>
    <scope>NUCLEOTIDE SEQUENCE [LARGE SCALE GENOMIC DNA]</scope>
    <source>
        <strain evidence="5">DSM 105040</strain>
    </source>
</reference>
<dbReference type="RefSeq" id="WP_054539931.1">
    <property type="nucleotide sequence ID" value="NZ_JACIEQ010000003.1"/>
</dbReference>
<proteinExistence type="inferred from homology"/>
<comment type="similarity">
    <text evidence="1">Belongs to the short-chain dehydrogenases/reductases (SDR) family.</text>
</comment>
<dbReference type="CDD" id="cd05233">
    <property type="entry name" value="SDR_c"/>
    <property type="match status" value="1"/>
</dbReference>
<dbReference type="AlphaFoldDB" id="A0A840CFA2"/>
<dbReference type="FunFam" id="3.40.50.720:FF:000084">
    <property type="entry name" value="Short-chain dehydrogenase reductase"/>
    <property type="match status" value="1"/>
</dbReference>
<dbReference type="Proteomes" id="UP000585681">
    <property type="component" value="Unassembled WGS sequence"/>
</dbReference>
<evidence type="ECO:0000256" key="2">
    <source>
        <dbReference type="ARBA" id="ARBA00023002"/>
    </source>
</evidence>
<sequence length="245" mass="25321">MSVELDMTGRKVVVAGGASGIGRATVTLLRAAGARTCILDLAPEDAGGAQDERIAMDIADESSVQSALGRAAQVMGGLDGLVNTAGIFDPSTISDTDLSLWNRMIAVNLTGTYLLARHAIPLLRKQQSGSIVLLASGVALVPPGPGSAAYVASKGGVLSLGRSLAREAAPKIRVNCVCPGMVDTPMTRTVLHDNNKVRPEIVANYALQRAATAEEIAQAILWLTSSASSYVTGIAMPVDGGRTFH</sequence>
<dbReference type="SMART" id="SM00822">
    <property type="entry name" value="PKS_KR"/>
    <property type="match status" value="1"/>
</dbReference>
<name>A0A840CFA2_9RHOB</name>
<evidence type="ECO:0000256" key="1">
    <source>
        <dbReference type="ARBA" id="ARBA00006484"/>
    </source>
</evidence>
<feature type="domain" description="Ketoreductase" evidence="4">
    <location>
        <begin position="10"/>
        <end position="184"/>
    </location>
</feature>
<dbReference type="PANTHER" id="PTHR24321:SF8">
    <property type="entry name" value="ESTRADIOL 17-BETA-DEHYDROGENASE 8-RELATED"/>
    <property type="match status" value="1"/>
</dbReference>
<dbReference type="PANTHER" id="PTHR24321">
    <property type="entry name" value="DEHYDROGENASES, SHORT CHAIN"/>
    <property type="match status" value="1"/>
</dbReference>
<dbReference type="PRINTS" id="PR00080">
    <property type="entry name" value="SDRFAMILY"/>
</dbReference>
<dbReference type="SUPFAM" id="SSF51735">
    <property type="entry name" value="NAD(P)-binding Rossmann-fold domains"/>
    <property type="match status" value="1"/>
</dbReference>
<dbReference type="PRINTS" id="PR00081">
    <property type="entry name" value="GDHRDH"/>
</dbReference>
<keyword evidence="6" id="KW-1185">Reference proteome</keyword>
<keyword evidence="3" id="KW-0520">NAD</keyword>
<keyword evidence="2" id="KW-0560">Oxidoreductase</keyword>
<dbReference type="InterPro" id="IPR057326">
    <property type="entry name" value="KR_dom"/>
</dbReference>
<dbReference type="GO" id="GO:0016491">
    <property type="term" value="F:oxidoreductase activity"/>
    <property type="evidence" value="ECO:0007669"/>
    <property type="project" value="UniProtKB-KW"/>
</dbReference>
<evidence type="ECO:0000259" key="4">
    <source>
        <dbReference type="SMART" id="SM00822"/>
    </source>
</evidence>
<protein>
    <submittedName>
        <fullName evidence="5">NAD(P)-dependent dehydrogenase (Short-subunit alcohol dehydrogenase family)</fullName>
    </submittedName>
</protein>
<evidence type="ECO:0000256" key="3">
    <source>
        <dbReference type="ARBA" id="ARBA00023027"/>
    </source>
</evidence>
<gene>
    <name evidence="5" type="ORF">GGR17_002611</name>
</gene>
<dbReference type="InterPro" id="IPR036291">
    <property type="entry name" value="NAD(P)-bd_dom_sf"/>
</dbReference>